<proteinExistence type="predicted"/>
<evidence type="ECO:0000259" key="2">
    <source>
        <dbReference type="Pfam" id="PF17288"/>
    </source>
</evidence>
<dbReference type="InterPro" id="IPR035412">
    <property type="entry name" value="Terminase_L_N"/>
</dbReference>
<evidence type="ECO:0000259" key="1">
    <source>
        <dbReference type="Pfam" id="PF04466"/>
    </source>
</evidence>
<dbReference type="HOGENOM" id="CLU_035697_2_0_9"/>
<dbReference type="NCBIfam" id="TIGR01547">
    <property type="entry name" value="phage_term_2"/>
    <property type="match status" value="1"/>
</dbReference>
<keyword evidence="4" id="KW-1185">Reference proteome</keyword>
<dbReference type="InterPro" id="IPR006437">
    <property type="entry name" value="Phage_terminase_lsu"/>
</dbReference>
<dbReference type="PANTHER" id="PTHR39184:SF1">
    <property type="entry name" value="PBSX PHAGE TERMINASE LARGE SUBUNIT"/>
    <property type="match status" value="1"/>
</dbReference>
<dbReference type="Pfam" id="PF04466">
    <property type="entry name" value="Terminase_3"/>
    <property type="match status" value="1"/>
</dbReference>
<dbReference type="PATRIC" id="fig|1158607.3.peg.1714"/>
<dbReference type="EMBL" id="AJAQ01000014">
    <property type="protein sequence ID" value="EOH94825.1"/>
    <property type="molecule type" value="Genomic_DNA"/>
</dbReference>
<evidence type="ECO:0000313" key="4">
    <source>
        <dbReference type="Proteomes" id="UP000013782"/>
    </source>
</evidence>
<accession>R2SHR9</accession>
<dbReference type="Gene3D" id="3.30.420.280">
    <property type="match status" value="1"/>
</dbReference>
<protein>
    <submittedName>
        <fullName evidence="3">PBSX family phage terminase, large subunit</fullName>
    </submittedName>
</protein>
<dbReference type="AlphaFoldDB" id="R2SHR9"/>
<dbReference type="PANTHER" id="PTHR39184">
    <property type="match status" value="1"/>
</dbReference>
<feature type="domain" description="Phage terminase large subunit N-terminal" evidence="1">
    <location>
        <begin position="38"/>
        <end position="236"/>
    </location>
</feature>
<dbReference type="RefSeq" id="WP_010756744.1">
    <property type="nucleotide sequence ID" value="NZ_ASWD01000006.1"/>
</dbReference>
<reference evidence="3 4" key="1">
    <citation type="submission" date="2013-02" db="EMBL/GenBank/DDBJ databases">
        <title>The Genome Sequence of Enterococcus pallens BAA-351.</title>
        <authorList>
            <consortium name="The Broad Institute Genome Sequencing Platform"/>
            <consortium name="The Broad Institute Genome Sequencing Center for Infectious Disease"/>
            <person name="Earl A.M."/>
            <person name="Gilmore M.S."/>
            <person name="Lebreton F."/>
            <person name="Walker B."/>
            <person name="Young S.K."/>
            <person name="Zeng Q."/>
            <person name="Gargeya S."/>
            <person name="Fitzgerald M."/>
            <person name="Haas B."/>
            <person name="Abouelleil A."/>
            <person name="Alvarado L."/>
            <person name="Arachchi H.M."/>
            <person name="Berlin A.M."/>
            <person name="Chapman S.B."/>
            <person name="Dewar J."/>
            <person name="Goldberg J."/>
            <person name="Griggs A."/>
            <person name="Gujja S."/>
            <person name="Hansen M."/>
            <person name="Howarth C."/>
            <person name="Imamovic A."/>
            <person name="Larimer J."/>
            <person name="McCowan C."/>
            <person name="Murphy C."/>
            <person name="Neiman D."/>
            <person name="Pearson M."/>
            <person name="Priest M."/>
            <person name="Roberts A."/>
            <person name="Saif S."/>
            <person name="Shea T."/>
            <person name="Sisk P."/>
            <person name="Sykes S."/>
            <person name="Wortman J."/>
            <person name="Nusbaum C."/>
            <person name="Birren B."/>
        </authorList>
    </citation>
    <scope>NUCLEOTIDE SEQUENCE [LARGE SCALE GENOMIC DNA]</scope>
    <source>
        <strain evidence="3 4">ATCC BAA-351</strain>
    </source>
</reference>
<dbReference type="STRING" id="160454.RV10_GL004136"/>
<dbReference type="Gene3D" id="3.40.50.300">
    <property type="entry name" value="P-loop containing nucleotide triphosphate hydrolases"/>
    <property type="match status" value="1"/>
</dbReference>
<dbReference type="Pfam" id="PF17288">
    <property type="entry name" value="Terminase_3C"/>
    <property type="match status" value="1"/>
</dbReference>
<gene>
    <name evidence="3" type="ORF">UAU_01747</name>
</gene>
<dbReference type="InterPro" id="IPR027417">
    <property type="entry name" value="P-loop_NTPase"/>
</dbReference>
<dbReference type="InterPro" id="IPR052380">
    <property type="entry name" value="Viral_DNA_packaging_terminase"/>
</dbReference>
<organism evidence="3 4">
    <name type="scientific">Enterococcus pallens ATCC BAA-351</name>
    <dbReference type="NCBI Taxonomy" id="1158607"/>
    <lineage>
        <taxon>Bacteria</taxon>
        <taxon>Bacillati</taxon>
        <taxon>Bacillota</taxon>
        <taxon>Bacilli</taxon>
        <taxon>Lactobacillales</taxon>
        <taxon>Enterococcaceae</taxon>
        <taxon>Enterococcus</taxon>
    </lineage>
</organism>
<comment type="caution">
    <text evidence="3">The sequence shown here is derived from an EMBL/GenBank/DDBJ whole genome shotgun (WGS) entry which is preliminary data.</text>
</comment>
<sequence length="431" mass="49575">MPAKMITQKNVNLTDVLAPSFYPFHKAVREGLNSSYWLKGGRGSTKSSAISVEIILGMEKDPNANAVVLRKVAETLRESVYEQMLWAIDILGLTDEYHASVKPLRITKIKTGQRIIFKGAEKPKKVKASKFRRGYAKFIWYEEVDEFNSMAELRTITQFLGRGGSGITLFYSYNPPESNTNWVNIEVEQQKLRDEVFVHHSDYLTVPQEWLGELFIQEAEHLKKVNKDKYDHEYMGLITGTGAEVFKNITVRVITDEEIASFDKIHRGMDHGYAGDPMHFTKNYFDSTRRKLYIFAEVHKTALSNLRIVEEIRKVDPENGIITADSAEPRTNNELRDLGLRITGAKKGPGSIEHGMKFLQDLEEIIIDPYRCPNTKREFTTYELERDNNGNLKGNYPDHNNHSIDASRYSLEDVFTNRVAKVKKKPKYLRR</sequence>
<dbReference type="eggNOG" id="COG1783">
    <property type="taxonomic scope" value="Bacteria"/>
</dbReference>
<dbReference type="InterPro" id="IPR035413">
    <property type="entry name" value="Terminase_L_C"/>
</dbReference>
<dbReference type="Proteomes" id="UP000013782">
    <property type="component" value="Unassembled WGS sequence"/>
</dbReference>
<feature type="domain" description="Phage terminase large subunit C-terminal" evidence="2">
    <location>
        <begin position="270"/>
        <end position="413"/>
    </location>
</feature>
<evidence type="ECO:0000313" key="3">
    <source>
        <dbReference type="EMBL" id="EOH94825.1"/>
    </source>
</evidence>
<name>R2SHR9_9ENTE</name>